<keyword evidence="1" id="KW-0472">Membrane</keyword>
<dbReference type="AlphaFoldDB" id="A0A9D2APJ5"/>
<feature type="transmembrane region" description="Helical" evidence="1">
    <location>
        <begin position="113"/>
        <end position="131"/>
    </location>
</feature>
<protein>
    <submittedName>
        <fullName evidence="2">DUF4173 domain-containing protein</fullName>
    </submittedName>
</protein>
<evidence type="ECO:0000313" key="3">
    <source>
        <dbReference type="Proteomes" id="UP000824230"/>
    </source>
</evidence>
<dbReference type="EMBL" id="DXFG01000324">
    <property type="protein sequence ID" value="HIX38992.1"/>
    <property type="molecule type" value="Genomic_DNA"/>
</dbReference>
<comment type="caution">
    <text evidence="2">The sequence shown here is derived from an EMBL/GenBank/DDBJ whole genome shotgun (WGS) entry which is preliminary data.</text>
</comment>
<feature type="transmembrane region" description="Helical" evidence="1">
    <location>
        <begin position="316"/>
        <end position="334"/>
    </location>
</feature>
<organism evidence="2 3">
    <name type="scientific">Candidatus Blautia pullistercoris</name>
    <dbReference type="NCBI Taxonomy" id="2838499"/>
    <lineage>
        <taxon>Bacteria</taxon>
        <taxon>Bacillati</taxon>
        <taxon>Bacillota</taxon>
        <taxon>Clostridia</taxon>
        <taxon>Lachnospirales</taxon>
        <taxon>Lachnospiraceae</taxon>
        <taxon>Blautia</taxon>
    </lineage>
</organism>
<dbReference type="InterPro" id="IPR025291">
    <property type="entry name" value="DUF4153"/>
</dbReference>
<feature type="transmembrane region" description="Helical" evidence="1">
    <location>
        <begin position="87"/>
        <end position="106"/>
    </location>
</feature>
<keyword evidence="1" id="KW-0812">Transmembrane</keyword>
<reference evidence="2" key="2">
    <citation type="submission" date="2021-04" db="EMBL/GenBank/DDBJ databases">
        <authorList>
            <person name="Gilroy R."/>
        </authorList>
    </citation>
    <scope>NUCLEOTIDE SEQUENCE</scope>
    <source>
        <strain evidence="2">ChiHjej12B11-1927</strain>
    </source>
</reference>
<feature type="transmembrane region" description="Helical" evidence="1">
    <location>
        <begin position="143"/>
        <end position="163"/>
    </location>
</feature>
<evidence type="ECO:0000256" key="1">
    <source>
        <dbReference type="SAM" id="Phobius"/>
    </source>
</evidence>
<proteinExistence type="predicted"/>
<feature type="transmembrane region" description="Helical" evidence="1">
    <location>
        <begin position="354"/>
        <end position="379"/>
    </location>
</feature>
<feature type="transmembrane region" description="Helical" evidence="1">
    <location>
        <begin position="271"/>
        <end position="296"/>
    </location>
</feature>
<dbReference type="Pfam" id="PF13687">
    <property type="entry name" value="DUF4153"/>
    <property type="match status" value="1"/>
</dbReference>
<reference evidence="2" key="1">
    <citation type="journal article" date="2021" name="PeerJ">
        <title>Extensive microbial diversity within the chicken gut microbiome revealed by metagenomics and culture.</title>
        <authorList>
            <person name="Gilroy R."/>
            <person name="Ravi A."/>
            <person name="Getino M."/>
            <person name="Pursley I."/>
            <person name="Horton D.L."/>
            <person name="Alikhan N.F."/>
            <person name="Baker D."/>
            <person name="Gharbi K."/>
            <person name="Hall N."/>
            <person name="Watson M."/>
            <person name="Adriaenssens E.M."/>
            <person name="Foster-Nyarko E."/>
            <person name="Jarju S."/>
            <person name="Secka A."/>
            <person name="Antonio M."/>
            <person name="Oren A."/>
            <person name="Chaudhuri R.R."/>
            <person name="La Ragione R."/>
            <person name="Hildebrand F."/>
            <person name="Pallen M.J."/>
        </authorList>
    </citation>
    <scope>NUCLEOTIDE SEQUENCE</scope>
    <source>
        <strain evidence="2">ChiHjej12B11-1927</strain>
    </source>
</reference>
<keyword evidence="1" id="KW-1133">Transmembrane helix</keyword>
<sequence length="444" mass="50053">MENLETRKEMDRGLFLLEEGRPLLEKLPADRWDQIFAGLYVVLGILMWNCLCMENFARGLSMFSILYVITVLAYARLKKLSITGEKIFWTLILLGISLPYGFYTVFGFGQTLMIFLVAAYWTLVITEGLLWKGATSSWVLLDSWNGLIALPILNSLCQIRLLFQSFSEKKEEKRDWRMVLLGIIISIPALLIIVPILSQADTGFRNLVSAILDLLGADFRILIWRGIVGILLGALMFGTLYGGAYKRHVKEEECIHFHEESGRVFRFVPDIAVLTFGVIVSAVYLLFIGLQARYLFSAFFGILPEAYTYAQYARQGFFELCVIALLNASFLIAMNSCAKTPRRKNRGLILENGILGVLTLLLLSTAASKLGMYIAAYGFTVKRCISSVFLIWLILVFILVLIYQKKNIPLVRRAVFAGAVLFTLLCVLPVEQIIGWIPYNPVSG</sequence>
<feature type="transmembrane region" description="Helical" evidence="1">
    <location>
        <begin position="35"/>
        <end position="52"/>
    </location>
</feature>
<feature type="transmembrane region" description="Helical" evidence="1">
    <location>
        <begin position="59"/>
        <end position="75"/>
    </location>
</feature>
<evidence type="ECO:0000313" key="2">
    <source>
        <dbReference type="EMBL" id="HIX38992.1"/>
    </source>
</evidence>
<feature type="transmembrane region" description="Helical" evidence="1">
    <location>
        <begin position="175"/>
        <end position="197"/>
    </location>
</feature>
<name>A0A9D2APJ5_9FIRM</name>
<gene>
    <name evidence="2" type="ORF">H9738_14185</name>
</gene>
<feature type="transmembrane region" description="Helical" evidence="1">
    <location>
        <begin position="222"/>
        <end position="241"/>
    </location>
</feature>
<dbReference type="Proteomes" id="UP000824230">
    <property type="component" value="Unassembled WGS sequence"/>
</dbReference>
<feature type="transmembrane region" description="Helical" evidence="1">
    <location>
        <begin position="415"/>
        <end position="439"/>
    </location>
</feature>
<feature type="transmembrane region" description="Helical" evidence="1">
    <location>
        <begin position="385"/>
        <end position="403"/>
    </location>
</feature>
<accession>A0A9D2APJ5</accession>